<dbReference type="EMBL" id="SRPW01002260">
    <property type="protein sequence ID" value="KAG5994217.1"/>
    <property type="molecule type" value="Genomic_DNA"/>
</dbReference>
<dbReference type="Proteomes" id="UP000748025">
    <property type="component" value="Unassembled WGS sequence"/>
</dbReference>
<proteinExistence type="predicted"/>
<evidence type="ECO:0000313" key="2">
    <source>
        <dbReference type="Proteomes" id="UP000748025"/>
    </source>
</evidence>
<feature type="non-terminal residue" evidence="1">
    <location>
        <position position="102"/>
    </location>
</feature>
<evidence type="ECO:0000313" key="1">
    <source>
        <dbReference type="EMBL" id="KAG5994217.1"/>
    </source>
</evidence>
<name>A0A9P7SVH5_9HYPO</name>
<comment type="caution">
    <text evidence="1">The sequence shown here is derived from an EMBL/GenBank/DDBJ whole genome shotgun (WGS) entry which is preliminary data.</text>
</comment>
<protein>
    <submittedName>
        <fullName evidence="1">Uncharacterized protein</fullName>
    </submittedName>
</protein>
<dbReference type="AlphaFoldDB" id="A0A9P7SVH5"/>
<organism evidence="1 2">
    <name type="scientific">Claviceps pusilla</name>
    <dbReference type="NCBI Taxonomy" id="123648"/>
    <lineage>
        <taxon>Eukaryota</taxon>
        <taxon>Fungi</taxon>
        <taxon>Dikarya</taxon>
        <taxon>Ascomycota</taxon>
        <taxon>Pezizomycotina</taxon>
        <taxon>Sordariomycetes</taxon>
        <taxon>Hypocreomycetidae</taxon>
        <taxon>Hypocreales</taxon>
        <taxon>Clavicipitaceae</taxon>
        <taxon>Claviceps</taxon>
    </lineage>
</organism>
<keyword evidence="2" id="KW-1185">Reference proteome</keyword>
<gene>
    <name evidence="1" type="ORF">E4U43_003287</name>
</gene>
<reference evidence="1" key="1">
    <citation type="journal article" date="2020" name="bioRxiv">
        <title>Whole genome comparisons of ergot fungi reveals the divergence and evolution of species within the genus Claviceps are the result of varying mechanisms driving genome evolution and host range expansion.</title>
        <authorList>
            <person name="Wyka S.A."/>
            <person name="Mondo S.J."/>
            <person name="Liu M."/>
            <person name="Dettman J."/>
            <person name="Nalam V."/>
            <person name="Broders K.D."/>
        </authorList>
    </citation>
    <scope>NUCLEOTIDE SEQUENCE</scope>
    <source>
        <strain evidence="1">CCC 602</strain>
    </source>
</reference>
<sequence length="102" mass="11185">MSTLKFTIGRLENVSPTLKGPSHIFEAYVALSKATYSCPKGHLPSSATPWTEEAGLPRLCNLARRATWLECRVVGYMANEEAVAPSLPLLTTRMRGERPGQP</sequence>
<accession>A0A9P7SVH5</accession>